<dbReference type="RefSeq" id="XP_008785001.1">
    <property type="nucleotide sequence ID" value="XM_008786779.4"/>
</dbReference>
<evidence type="ECO:0000313" key="1">
    <source>
        <dbReference type="Proteomes" id="UP000228380"/>
    </source>
</evidence>
<dbReference type="OrthoDB" id="748084at2759"/>
<organism evidence="1 2">
    <name type="scientific">Phoenix dactylifera</name>
    <name type="common">Date palm</name>
    <dbReference type="NCBI Taxonomy" id="42345"/>
    <lineage>
        <taxon>Eukaryota</taxon>
        <taxon>Viridiplantae</taxon>
        <taxon>Streptophyta</taxon>
        <taxon>Embryophyta</taxon>
        <taxon>Tracheophyta</taxon>
        <taxon>Spermatophyta</taxon>
        <taxon>Magnoliopsida</taxon>
        <taxon>Liliopsida</taxon>
        <taxon>Arecaceae</taxon>
        <taxon>Coryphoideae</taxon>
        <taxon>Phoeniceae</taxon>
        <taxon>Phoenix</taxon>
    </lineage>
</organism>
<reference evidence="2" key="2">
    <citation type="submission" date="2025-08" db="UniProtKB">
        <authorList>
            <consortium name="RefSeq"/>
        </authorList>
    </citation>
    <scope>IDENTIFICATION</scope>
    <source>
        <tissue evidence="2">Young leaves</tissue>
    </source>
</reference>
<dbReference type="KEGG" id="pda:103703793"/>
<dbReference type="Proteomes" id="UP000228380">
    <property type="component" value="Chromosome 6"/>
</dbReference>
<gene>
    <name evidence="2" type="primary">LOC103703793</name>
</gene>
<dbReference type="GeneID" id="103703793"/>
<evidence type="ECO:0000313" key="2">
    <source>
        <dbReference type="RefSeq" id="XP_008785001.1"/>
    </source>
</evidence>
<sequence length="243" mass="27566">MASLSLARRAAALSPIGMRIRASLASISPSNPCLLLSKYPVSGRFGLSKVWPKCRRLVSPIYAPGSEPVFNMQRIFLQSFKPSERKLLTGSLLGITVVAGMMNPQSHVAYAMDDFEDIEQPSGYLKDDLNAFWTLARKFQLPAVLLMTVLLGWRHPLTLAINIALLLFCTRPSPLSAYIFIEQLRQRDMRRDPRLHKSKFFYAKKVEVEDYKFLCLAEVELRDVKLKIIGLLGGWWVVHTSRI</sequence>
<keyword evidence="1" id="KW-1185">Reference proteome</keyword>
<reference evidence="1" key="1">
    <citation type="journal article" date="2019" name="Nat. Commun.">
        <title>Genome-wide association mapping of date palm fruit traits.</title>
        <authorList>
            <person name="Hazzouri K.M."/>
            <person name="Gros-Balthazard M."/>
            <person name="Flowers J.M."/>
            <person name="Copetti D."/>
            <person name="Lemansour A."/>
            <person name="Lebrun M."/>
            <person name="Masmoudi K."/>
            <person name="Ferrand S."/>
            <person name="Dhar M.I."/>
            <person name="Fresquez Z.A."/>
            <person name="Rosas U."/>
            <person name="Zhang J."/>
            <person name="Talag J."/>
            <person name="Lee S."/>
            <person name="Kudrna D."/>
            <person name="Powell R.F."/>
            <person name="Leitch I.J."/>
            <person name="Krueger R.R."/>
            <person name="Wing R.A."/>
            <person name="Amiri K.M.A."/>
            <person name="Purugganan M.D."/>
        </authorList>
    </citation>
    <scope>NUCLEOTIDE SEQUENCE [LARGE SCALE GENOMIC DNA]</scope>
    <source>
        <strain evidence="1">cv. Khalas</strain>
    </source>
</reference>
<proteinExistence type="predicted"/>
<accession>A0A8B7BTI9</accession>
<name>A0A8B7BTI9_PHODC</name>
<dbReference type="AlphaFoldDB" id="A0A8B7BTI9"/>
<protein>
    <submittedName>
        <fullName evidence="2">Uncharacterized protein LOC103703793</fullName>
    </submittedName>
</protein>